<evidence type="ECO:0000313" key="10">
    <source>
        <dbReference type="Proteomes" id="UP000295345"/>
    </source>
</evidence>
<dbReference type="AlphaFoldDB" id="A0A4R4TFR6"/>
<evidence type="ECO:0000256" key="3">
    <source>
        <dbReference type="ARBA" id="ARBA00013190"/>
    </source>
</evidence>
<protein>
    <recommendedName>
        <fullName evidence="3">alcohol dehydrogenase</fullName>
        <ecNumber evidence="3">1.1.1.1</ecNumber>
    </recommendedName>
</protein>
<proteinExistence type="inferred from homology"/>
<reference evidence="9 10" key="1">
    <citation type="submission" date="2019-03" db="EMBL/GenBank/DDBJ databases">
        <title>Draft genome sequences of novel Actinobacteria.</title>
        <authorList>
            <person name="Sahin N."/>
            <person name="Ay H."/>
            <person name="Saygin H."/>
        </authorList>
    </citation>
    <scope>NUCLEOTIDE SEQUENCE [LARGE SCALE GENOMIC DNA]</scope>
    <source>
        <strain evidence="9 10">DSM 41900</strain>
    </source>
</reference>
<evidence type="ECO:0000256" key="4">
    <source>
        <dbReference type="ARBA" id="ARBA00022723"/>
    </source>
</evidence>
<dbReference type="PANTHER" id="PTHR42940:SF7">
    <property type="entry name" value="ALCOHOL DEHYDROGENASE-LIKE N-TERMINAL DOMAIN-CONTAINING PROTEIN"/>
    <property type="match status" value="1"/>
</dbReference>
<dbReference type="Gene3D" id="3.40.50.720">
    <property type="entry name" value="NAD(P)-binding Rossmann-like Domain"/>
    <property type="match status" value="1"/>
</dbReference>
<dbReference type="InterPro" id="IPR002328">
    <property type="entry name" value="ADH_Zn_CS"/>
</dbReference>
<evidence type="ECO:0000256" key="5">
    <source>
        <dbReference type="ARBA" id="ARBA00022833"/>
    </source>
</evidence>
<dbReference type="EC" id="1.1.1.1" evidence="3"/>
<dbReference type="SUPFAM" id="SSF50129">
    <property type="entry name" value="GroES-like"/>
    <property type="match status" value="1"/>
</dbReference>
<feature type="domain" description="Enoyl reductase (ER)" evidence="8">
    <location>
        <begin position="8"/>
        <end position="333"/>
    </location>
</feature>
<accession>A0A4R4TFR6</accession>
<dbReference type="InterPro" id="IPR020843">
    <property type="entry name" value="ER"/>
</dbReference>
<dbReference type="InterPro" id="IPR036291">
    <property type="entry name" value="NAD(P)-bd_dom_sf"/>
</dbReference>
<dbReference type="SMART" id="SM00829">
    <property type="entry name" value="PKS_ER"/>
    <property type="match status" value="1"/>
</dbReference>
<dbReference type="Pfam" id="PF08240">
    <property type="entry name" value="ADH_N"/>
    <property type="match status" value="1"/>
</dbReference>
<dbReference type="Proteomes" id="UP000295345">
    <property type="component" value="Unassembled WGS sequence"/>
</dbReference>
<evidence type="ECO:0000256" key="7">
    <source>
        <dbReference type="RuleBase" id="RU361277"/>
    </source>
</evidence>
<dbReference type="InterPro" id="IPR013149">
    <property type="entry name" value="ADH-like_C"/>
</dbReference>
<dbReference type="SUPFAM" id="SSF51735">
    <property type="entry name" value="NAD(P)-binding Rossmann-fold domains"/>
    <property type="match status" value="1"/>
</dbReference>
<dbReference type="GO" id="GO:0008270">
    <property type="term" value="F:zinc ion binding"/>
    <property type="evidence" value="ECO:0007669"/>
    <property type="project" value="InterPro"/>
</dbReference>
<evidence type="ECO:0000313" key="9">
    <source>
        <dbReference type="EMBL" id="TDC73773.1"/>
    </source>
</evidence>
<dbReference type="PROSITE" id="PS00059">
    <property type="entry name" value="ADH_ZINC"/>
    <property type="match status" value="1"/>
</dbReference>
<dbReference type="Gene3D" id="3.90.180.10">
    <property type="entry name" value="Medium-chain alcohol dehydrogenases, catalytic domain"/>
    <property type="match status" value="1"/>
</dbReference>
<dbReference type="Pfam" id="PF00107">
    <property type="entry name" value="ADH_zinc_N"/>
    <property type="match status" value="1"/>
</dbReference>
<comment type="similarity">
    <text evidence="2 7">Belongs to the zinc-containing alcohol dehydrogenase family.</text>
</comment>
<name>A0A4R4TFR6_9ACTN</name>
<evidence type="ECO:0000256" key="6">
    <source>
        <dbReference type="ARBA" id="ARBA00023002"/>
    </source>
</evidence>
<keyword evidence="10" id="KW-1185">Reference proteome</keyword>
<sequence length="336" mass="34427">MLSAVATAAHAPLTLTEREVPEPGPGEVLVRITACGVCYTDLDLIQGHWPIARFPVVPGHEITGEVAATGPGVSFPEVGTAVGAQFLGDSCRTCDYCVRGEQILCPRKRITGIVMDGGYTEYAVLKADFTTPLPDGLDPVAAAPLMCAGLTAFNGLRQGGITATSRVAVIGAGGVGALAVRYAVAMGARVAVIGRSNRAEAAAREMGAELFVATRDSDPAEALRGWDGGADLVLNTSPSTAAAAATLTGLAPDGTLVLCGYDAEPLSLPVGPMVLNRLHVMANPSGSPHDTRDALAFSAAHGILPEFTPVGLRDANAALDAMAEGRAGRRSVITFD</sequence>
<comment type="caution">
    <text evidence="9">The sequence shown here is derived from an EMBL/GenBank/DDBJ whole genome shotgun (WGS) entry which is preliminary data.</text>
</comment>
<comment type="cofactor">
    <cofactor evidence="1 7">
        <name>Zn(2+)</name>
        <dbReference type="ChEBI" id="CHEBI:29105"/>
    </cofactor>
</comment>
<keyword evidence="5 7" id="KW-0862">Zinc</keyword>
<evidence type="ECO:0000256" key="2">
    <source>
        <dbReference type="ARBA" id="ARBA00008072"/>
    </source>
</evidence>
<evidence type="ECO:0000256" key="1">
    <source>
        <dbReference type="ARBA" id="ARBA00001947"/>
    </source>
</evidence>
<dbReference type="InterPro" id="IPR013154">
    <property type="entry name" value="ADH-like_N"/>
</dbReference>
<dbReference type="GO" id="GO:0004022">
    <property type="term" value="F:alcohol dehydrogenase (NAD+) activity"/>
    <property type="evidence" value="ECO:0007669"/>
    <property type="project" value="UniProtKB-EC"/>
</dbReference>
<keyword evidence="4 7" id="KW-0479">Metal-binding</keyword>
<dbReference type="RefSeq" id="WP_132819115.1">
    <property type="nucleotide sequence ID" value="NZ_SMKI01000183.1"/>
</dbReference>
<dbReference type="PANTHER" id="PTHR42940">
    <property type="entry name" value="ALCOHOL DEHYDROGENASE 1-RELATED"/>
    <property type="match status" value="1"/>
</dbReference>
<evidence type="ECO:0000259" key="8">
    <source>
        <dbReference type="SMART" id="SM00829"/>
    </source>
</evidence>
<dbReference type="OrthoDB" id="3567264at2"/>
<dbReference type="EMBL" id="SMKI01000183">
    <property type="protein sequence ID" value="TDC73773.1"/>
    <property type="molecule type" value="Genomic_DNA"/>
</dbReference>
<dbReference type="InterPro" id="IPR011032">
    <property type="entry name" value="GroES-like_sf"/>
</dbReference>
<organism evidence="9 10">
    <name type="scientific">Streptomyces hainanensis</name>
    <dbReference type="NCBI Taxonomy" id="402648"/>
    <lineage>
        <taxon>Bacteria</taxon>
        <taxon>Bacillati</taxon>
        <taxon>Actinomycetota</taxon>
        <taxon>Actinomycetes</taxon>
        <taxon>Kitasatosporales</taxon>
        <taxon>Streptomycetaceae</taxon>
        <taxon>Streptomyces</taxon>
    </lineage>
</organism>
<keyword evidence="6" id="KW-0560">Oxidoreductase</keyword>
<gene>
    <name evidence="9" type="ORF">E1283_18135</name>
</gene>
<dbReference type="GO" id="GO:0005737">
    <property type="term" value="C:cytoplasm"/>
    <property type="evidence" value="ECO:0007669"/>
    <property type="project" value="TreeGrafter"/>
</dbReference>